<dbReference type="OrthoDB" id="2409700at2759"/>
<feature type="compositionally biased region" description="Polar residues" evidence="1">
    <location>
        <begin position="86"/>
        <end position="113"/>
    </location>
</feature>
<evidence type="ECO:0000313" key="3">
    <source>
        <dbReference type="Proteomes" id="UP000789396"/>
    </source>
</evidence>
<feature type="compositionally biased region" description="Basic and acidic residues" evidence="1">
    <location>
        <begin position="37"/>
        <end position="54"/>
    </location>
</feature>
<feature type="non-terminal residue" evidence="2">
    <location>
        <position position="381"/>
    </location>
</feature>
<dbReference type="EMBL" id="CAJVPZ010012660">
    <property type="protein sequence ID" value="CAG8641928.1"/>
    <property type="molecule type" value="Genomic_DNA"/>
</dbReference>
<sequence length="381" mass="42676">SPLRSIEANNSFEDLATNEEVTASKRKGISNRTNVKKMRENEEHHLTNSDDERTSSSLIRSHSPEDFDNQQPLASNATTSLLVKNHSPESAYSQRSSSPNVDSSPLTKNYSFEDTNDQHSSISNTINDSSSSLIGPFKSDLEVCLYLVQHPDLINLTLNMIKAGGQGSIITQAKADKFNILPEIQISEYITDHNWTAFLKRHMDVLDIEKTFKKRPENVVKFTNFIRSAFNLFVKESLLDKDVISEVKDLNYMTVDMIIFTADGKDSLQQLDLNSINNEDYSGESLQESFSEESQHDNDFECSFTMASDTLSNESDILSSESDMLSNESDILSSESDILSSESDILSSSDQLTIMEGVERQSEVRIESTQTIVDSGINFQP</sequence>
<feature type="non-terminal residue" evidence="2">
    <location>
        <position position="1"/>
    </location>
</feature>
<reference evidence="2" key="1">
    <citation type="submission" date="2021-06" db="EMBL/GenBank/DDBJ databases">
        <authorList>
            <person name="Kallberg Y."/>
            <person name="Tangrot J."/>
            <person name="Rosling A."/>
        </authorList>
    </citation>
    <scope>NUCLEOTIDE SEQUENCE</scope>
    <source>
        <strain evidence="2">IN212</strain>
    </source>
</reference>
<dbReference type="Proteomes" id="UP000789396">
    <property type="component" value="Unassembled WGS sequence"/>
</dbReference>
<proteinExistence type="predicted"/>
<comment type="caution">
    <text evidence="2">The sequence shown here is derived from an EMBL/GenBank/DDBJ whole genome shotgun (WGS) entry which is preliminary data.</text>
</comment>
<dbReference type="AlphaFoldDB" id="A0A9N9DN62"/>
<evidence type="ECO:0000313" key="2">
    <source>
        <dbReference type="EMBL" id="CAG8641928.1"/>
    </source>
</evidence>
<evidence type="ECO:0000256" key="1">
    <source>
        <dbReference type="SAM" id="MobiDB-lite"/>
    </source>
</evidence>
<feature type="region of interest" description="Disordered" evidence="1">
    <location>
        <begin position="17"/>
        <end position="72"/>
    </location>
</feature>
<feature type="region of interest" description="Disordered" evidence="1">
    <location>
        <begin position="86"/>
        <end position="128"/>
    </location>
</feature>
<name>A0A9N9DN62_9GLOM</name>
<accession>A0A9N9DN62</accession>
<keyword evidence="3" id="KW-1185">Reference proteome</keyword>
<gene>
    <name evidence="2" type="ORF">RFULGI_LOCUS8115</name>
</gene>
<organism evidence="2 3">
    <name type="scientific">Racocetra fulgida</name>
    <dbReference type="NCBI Taxonomy" id="60492"/>
    <lineage>
        <taxon>Eukaryota</taxon>
        <taxon>Fungi</taxon>
        <taxon>Fungi incertae sedis</taxon>
        <taxon>Mucoromycota</taxon>
        <taxon>Glomeromycotina</taxon>
        <taxon>Glomeromycetes</taxon>
        <taxon>Diversisporales</taxon>
        <taxon>Gigasporaceae</taxon>
        <taxon>Racocetra</taxon>
    </lineage>
</organism>
<protein>
    <submittedName>
        <fullName evidence="2">17741_t:CDS:1</fullName>
    </submittedName>
</protein>